<dbReference type="InterPro" id="IPR001932">
    <property type="entry name" value="PPM-type_phosphatase-like_dom"/>
</dbReference>
<dbReference type="Gene3D" id="3.60.40.10">
    <property type="entry name" value="PPM-type phosphatase domain"/>
    <property type="match status" value="1"/>
</dbReference>
<dbReference type="OrthoDB" id="10264738at2759"/>
<evidence type="ECO:0000313" key="3">
    <source>
        <dbReference type="EMBL" id="KJH42814.1"/>
    </source>
</evidence>
<keyword evidence="1" id="KW-1133">Transmembrane helix</keyword>
<sequence length="83" mass="9505">MIQTCNEPFERRRIEQAGGFVSLAGGTYRVQGILGVSRYVLRFDYSSIICFYQKNRMLASSKLISSINYAIMVFMLYIICTSN</sequence>
<keyword evidence="1" id="KW-0812">Transmembrane</keyword>
<reference evidence="3 4" key="1">
    <citation type="submission" date="2013-11" db="EMBL/GenBank/DDBJ databases">
        <title>Draft genome of the bovine lungworm Dictyocaulus viviparus.</title>
        <authorList>
            <person name="Mitreva M."/>
        </authorList>
    </citation>
    <scope>NUCLEOTIDE SEQUENCE [LARGE SCALE GENOMIC DNA]</scope>
    <source>
        <strain evidence="3 4">HannoverDv2000</strain>
    </source>
</reference>
<protein>
    <recommendedName>
        <fullName evidence="2">PPM-type phosphatase domain-containing protein</fullName>
    </recommendedName>
</protein>
<evidence type="ECO:0000259" key="2">
    <source>
        <dbReference type="Pfam" id="PF00481"/>
    </source>
</evidence>
<proteinExistence type="predicted"/>
<keyword evidence="4" id="KW-1185">Reference proteome</keyword>
<dbReference type="EMBL" id="KN716622">
    <property type="protein sequence ID" value="KJH42814.1"/>
    <property type="molecule type" value="Genomic_DNA"/>
</dbReference>
<feature type="domain" description="PPM-type phosphatase" evidence="2">
    <location>
        <begin position="6"/>
        <end position="45"/>
    </location>
</feature>
<feature type="transmembrane region" description="Helical" evidence="1">
    <location>
        <begin position="63"/>
        <end position="79"/>
    </location>
</feature>
<dbReference type="InterPro" id="IPR036457">
    <property type="entry name" value="PPM-type-like_dom_sf"/>
</dbReference>
<evidence type="ECO:0000313" key="4">
    <source>
        <dbReference type="Proteomes" id="UP000053766"/>
    </source>
</evidence>
<organism evidence="3 4">
    <name type="scientific">Dictyocaulus viviparus</name>
    <name type="common">Bovine lungworm</name>
    <dbReference type="NCBI Taxonomy" id="29172"/>
    <lineage>
        <taxon>Eukaryota</taxon>
        <taxon>Metazoa</taxon>
        <taxon>Ecdysozoa</taxon>
        <taxon>Nematoda</taxon>
        <taxon>Chromadorea</taxon>
        <taxon>Rhabditida</taxon>
        <taxon>Rhabditina</taxon>
        <taxon>Rhabditomorpha</taxon>
        <taxon>Strongyloidea</taxon>
        <taxon>Metastrongylidae</taxon>
        <taxon>Dictyocaulus</taxon>
    </lineage>
</organism>
<dbReference type="AlphaFoldDB" id="A0A0D8XGE6"/>
<dbReference type="Proteomes" id="UP000053766">
    <property type="component" value="Unassembled WGS sequence"/>
</dbReference>
<name>A0A0D8XGE6_DICVI</name>
<reference evidence="4" key="2">
    <citation type="journal article" date="2016" name="Sci. Rep.">
        <title>Dictyocaulus viviparus genome, variome and transcriptome elucidate lungworm biology and support future intervention.</title>
        <authorList>
            <person name="McNulty S.N."/>
            <person name="Strube C."/>
            <person name="Rosa B.A."/>
            <person name="Martin J.C."/>
            <person name="Tyagi R."/>
            <person name="Choi Y.J."/>
            <person name="Wang Q."/>
            <person name="Hallsworth Pepin K."/>
            <person name="Zhang X."/>
            <person name="Ozersky P."/>
            <person name="Wilson R.K."/>
            <person name="Sternberg P.W."/>
            <person name="Gasser R.B."/>
            <person name="Mitreva M."/>
        </authorList>
    </citation>
    <scope>NUCLEOTIDE SEQUENCE [LARGE SCALE GENOMIC DNA]</scope>
    <source>
        <strain evidence="4">HannoverDv2000</strain>
    </source>
</reference>
<gene>
    <name evidence="3" type="ORF">DICVIV_11192</name>
</gene>
<evidence type="ECO:0000256" key="1">
    <source>
        <dbReference type="SAM" id="Phobius"/>
    </source>
</evidence>
<keyword evidence="1" id="KW-0472">Membrane</keyword>
<accession>A0A0D8XGE6</accession>
<dbReference type="Pfam" id="PF00481">
    <property type="entry name" value="PP2C"/>
    <property type="match status" value="1"/>
</dbReference>